<name>A0A4Y2F7F0_ARAVE</name>
<keyword evidence="3" id="KW-1185">Reference proteome</keyword>
<reference evidence="2 3" key="1">
    <citation type="journal article" date="2019" name="Sci. Rep.">
        <title>Orb-weaving spider Araneus ventricosus genome elucidates the spidroin gene catalogue.</title>
        <authorList>
            <person name="Kono N."/>
            <person name="Nakamura H."/>
            <person name="Ohtoshi R."/>
            <person name="Moran D.A.P."/>
            <person name="Shinohara A."/>
            <person name="Yoshida Y."/>
            <person name="Fujiwara M."/>
            <person name="Mori M."/>
            <person name="Tomita M."/>
            <person name="Arakawa K."/>
        </authorList>
    </citation>
    <scope>NUCLEOTIDE SEQUENCE [LARGE SCALE GENOMIC DNA]</scope>
</reference>
<evidence type="ECO:0000313" key="3">
    <source>
        <dbReference type="Proteomes" id="UP000499080"/>
    </source>
</evidence>
<proteinExistence type="predicted"/>
<sequence>MTRTTPELAPPLQTSAPHQREDIWLHTYDLMCNRSIIPRIFIGIGSPTWSLLLRSRRFNSRPPQPQFSLKRYKKEGSRSSSGRVSASGQEGLKPENRFHQRSAVYVSLFFKSYVLRQTLSRWYGAEVWGGDVSSGVTSSFDIKMVRSVRK</sequence>
<dbReference type="AlphaFoldDB" id="A0A4Y2F7F0"/>
<accession>A0A4Y2F7F0</accession>
<evidence type="ECO:0000313" key="2">
    <source>
        <dbReference type="EMBL" id="GBM37400.1"/>
    </source>
</evidence>
<protein>
    <submittedName>
        <fullName evidence="2">Uncharacterized protein</fullName>
    </submittedName>
</protein>
<feature type="compositionally biased region" description="Low complexity" evidence="1">
    <location>
        <begin position="78"/>
        <end position="88"/>
    </location>
</feature>
<feature type="region of interest" description="Disordered" evidence="1">
    <location>
        <begin position="60"/>
        <end position="94"/>
    </location>
</feature>
<organism evidence="2 3">
    <name type="scientific">Araneus ventricosus</name>
    <name type="common">Orbweaver spider</name>
    <name type="synonym">Epeira ventricosa</name>
    <dbReference type="NCBI Taxonomy" id="182803"/>
    <lineage>
        <taxon>Eukaryota</taxon>
        <taxon>Metazoa</taxon>
        <taxon>Ecdysozoa</taxon>
        <taxon>Arthropoda</taxon>
        <taxon>Chelicerata</taxon>
        <taxon>Arachnida</taxon>
        <taxon>Araneae</taxon>
        <taxon>Araneomorphae</taxon>
        <taxon>Entelegynae</taxon>
        <taxon>Araneoidea</taxon>
        <taxon>Araneidae</taxon>
        <taxon>Araneus</taxon>
    </lineage>
</organism>
<evidence type="ECO:0000256" key="1">
    <source>
        <dbReference type="SAM" id="MobiDB-lite"/>
    </source>
</evidence>
<dbReference type="EMBL" id="BGPR01000839">
    <property type="protein sequence ID" value="GBM37400.1"/>
    <property type="molecule type" value="Genomic_DNA"/>
</dbReference>
<comment type="caution">
    <text evidence="2">The sequence shown here is derived from an EMBL/GenBank/DDBJ whole genome shotgun (WGS) entry which is preliminary data.</text>
</comment>
<gene>
    <name evidence="2" type="ORF">AVEN_28350_1</name>
</gene>
<dbReference type="Proteomes" id="UP000499080">
    <property type="component" value="Unassembled WGS sequence"/>
</dbReference>